<evidence type="ECO:0000313" key="7">
    <source>
        <dbReference type="EMBL" id="JAB81361.1"/>
    </source>
</evidence>
<feature type="domain" description="BPTI/Kunitz inhibitor" evidence="6">
    <location>
        <begin position="92"/>
        <end position="142"/>
    </location>
</feature>
<evidence type="ECO:0000256" key="3">
    <source>
        <dbReference type="ARBA" id="ARBA00022729"/>
    </source>
</evidence>
<reference evidence="7" key="1">
    <citation type="journal article" date="2015" name="Sci. Rep.">
        <title>Tissue- and time-dependent transcription in Ixodes ricinus salivary glands and midguts when blood feeding on the vertebrate host.</title>
        <authorList>
            <person name="Kotsyfakis M."/>
            <person name="Schwarz A."/>
            <person name="Erhart J."/>
            <person name="Ribeiro J.M."/>
        </authorList>
    </citation>
    <scope>NUCLEOTIDE SEQUENCE</scope>
    <source>
        <tissue evidence="7">Salivary gland and midgut</tissue>
    </source>
</reference>
<dbReference type="GO" id="GO:0005615">
    <property type="term" value="C:extracellular space"/>
    <property type="evidence" value="ECO:0007669"/>
    <property type="project" value="TreeGrafter"/>
</dbReference>
<dbReference type="EMBL" id="GANP01003107">
    <property type="protein sequence ID" value="JAB81361.1"/>
    <property type="molecule type" value="mRNA"/>
</dbReference>
<name>V5III9_IXORI</name>
<dbReference type="PANTHER" id="PTHR45938:SF11">
    <property type="entry name" value="WAP, KAZAL, IMMUNOGLOBULIN, KUNITZ AND NTR DOMAIN-CONTAINING PROTEIN 2-LIKE"/>
    <property type="match status" value="1"/>
</dbReference>
<comment type="subcellular location">
    <subcellularLocation>
        <location evidence="1">Secreted</location>
    </subcellularLocation>
</comment>
<evidence type="ECO:0000256" key="2">
    <source>
        <dbReference type="ARBA" id="ARBA00022525"/>
    </source>
</evidence>
<dbReference type="SUPFAM" id="SSF57362">
    <property type="entry name" value="BPTI-like"/>
    <property type="match status" value="2"/>
</dbReference>
<dbReference type="PANTHER" id="PTHR45938">
    <property type="entry name" value="ACP24A4-RELATED"/>
    <property type="match status" value="1"/>
</dbReference>
<dbReference type="AlphaFoldDB" id="V5III9"/>
<organism evidence="7">
    <name type="scientific">Ixodes ricinus</name>
    <name type="common">Common tick</name>
    <name type="synonym">Acarus ricinus</name>
    <dbReference type="NCBI Taxonomy" id="34613"/>
    <lineage>
        <taxon>Eukaryota</taxon>
        <taxon>Metazoa</taxon>
        <taxon>Ecdysozoa</taxon>
        <taxon>Arthropoda</taxon>
        <taxon>Chelicerata</taxon>
        <taxon>Arachnida</taxon>
        <taxon>Acari</taxon>
        <taxon>Parasitiformes</taxon>
        <taxon>Ixodida</taxon>
        <taxon>Ixodoidea</taxon>
        <taxon>Ixodidae</taxon>
        <taxon>Ixodinae</taxon>
        <taxon>Ixodes</taxon>
    </lineage>
</organism>
<dbReference type="SMART" id="SM00131">
    <property type="entry name" value="KU"/>
    <property type="match status" value="1"/>
</dbReference>
<sequence>MRAVVCFLHFGVGWIAIGTADIIRLVEENWVSCVDNHNDLKCENQTGTHYFYNRTTGNCSIGVGSDCWGSSNFFVKESQCRQWCKDAPRPPCSLEKDTGVGRAHVEAWFFDVDEGNCATFIFGNIGGNGNNFDSYKTCNETCPARNIYRTETSDE</sequence>
<keyword evidence="3 5" id="KW-0732">Signal</keyword>
<evidence type="ECO:0000256" key="4">
    <source>
        <dbReference type="ARBA" id="ARBA00023157"/>
    </source>
</evidence>
<dbReference type="GO" id="GO:0004867">
    <property type="term" value="F:serine-type endopeptidase inhibitor activity"/>
    <property type="evidence" value="ECO:0007669"/>
    <property type="project" value="InterPro"/>
</dbReference>
<dbReference type="PROSITE" id="PS50279">
    <property type="entry name" value="BPTI_KUNITZ_2"/>
    <property type="match status" value="2"/>
</dbReference>
<dbReference type="InterPro" id="IPR036880">
    <property type="entry name" value="Kunitz_BPTI_sf"/>
</dbReference>
<dbReference type="Pfam" id="PF00014">
    <property type="entry name" value="Kunitz_BPTI"/>
    <property type="match status" value="1"/>
</dbReference>
<dbReference type="GO" id="GO:0048019">
    <property type="term" value="F:receptor antagonist activity"/>
    <property type="evidence" value="ECO:0007669"/>
    <property type="project" value="TreeGrafter"/>
</dbReference>
<keyword evidence="2" id="KW-0964">Secreted</keyword>
<accession>V5III9</accession>
<dbReference type="Gene3D" id="4.10.410.10">
    <property type="entry name" value="Pancreatic trypsin inhibitor Kunitz domain"/>
    <property type="match status" value="2"/>
</dbReference>
<protein>
    <submittedName>
        <fullName evidence="7">Putative tick kunitz 84</fullName>
    </submittedName>
</protein>
<feature type="signal peptide" evidence="5">
    <location>
        <begin position="1"/>
        <end position="20"/>
    </location>
</feature>
<feature type="chain" id="PRO_5004737408" evidence="5">
    <location>
        <begin position="21"/>
        <end position="155"/>
    </location>
</feature>
<evidence type="ECO:0000259" key="6">
    <source>
        <dbReference type="PROSITE" id="PS50279"/>
    </source>
</evidence>
<dbReference type="GO" id="GO:0050431">
    <property type="term" value="F:transforming growth factor beta binding"/>
    <property type="evidence" value="ECO:0007669"/>
    <property type="project" value="TreeGrafter"/>
</dbReference>
<evidence type="ECO:0000256" key="1">
    <source>
        <dbReference type="ARBA" id="ARBA00004613"/>
    </source>
</evidence>
<dbReference type="InterPro" id="IPR002223">
    <property type="entry name" value="Kunitz_BPTI"/>
</dbReference>
<keyword evidence="4" id="KW-1015">Disulfide bond</keyword>
<proteinExistence type="evidence at transcript level"/>
<evidence type="ECO:0000256" key="5">
    <source>
        <dbReference type="SAM" id="SignalP"/>
    </source>
</evidence>
<feature type="domain" description="BPTI/Kunitz inhibitor" evidence="6">
    <location>
        <begin position="33"/>
        <end position="84"/>
    </location>
</feature>